<proteinExistence type="predicted"/>
<sequence length="125" mass="14480">MCNRNIFLLSASTKASPHACICRFISPSWLFQISSVLIVIIISFFFYYPRPFLFFVSTQSAVNGCRCAKKGLRDRRPLVNRLVYMETNNPMSPLRRQEKFSKLTLATTSTTSRIKDEWRDVESKS</sequence>
<dbReference type="EnsemblMetazoa" id="GPPI000906-RA">
    <property type="protein sequence ID" value="GPPI000906-PA"/>
    <property type="gene ID" value="GPPI000906"/>
</dbReference>
<evidence type="ECO:0000313" key="2">
    <source>
        <dbReference type="EnsemblMetazoa" id="GPPI000906-PA"/>
    </source>
</evidence>
<feature type="transmembrane region" description="Helical" evidence="1">
    <location>
        <begin position="29"/>
        <end position="48"/>
    </location>
</feature>
<organism evidence="2 3">
    <name type="scientific">Glossina palpalis gambiensis</name>
    <dbReference type="NCBI Taxonomy" id="67801"/>
    <lineage>
        <taxon>Eukaryota</taxon>
        <taxon>Metazoa</taxon>
        <taxon>Ecdysozoa</taxon>
        <taxon>Arthropoda</taxon>
        <taxon>Hexapoda</taxon>
        <taxon>Insecta</taxon>
        <taxon>Pterygota</taxon>
        <taxon>Neoptera</taxon>
        <taxon>Endopterygota</taxon>
        <taxon>Diptera</taxon>
        <taxon>Brachycera</taxon>
        <taxon>Muscomorpha</taxon>
        <taxon>Hippoboscoidea</taxon>
        <taxon>Glossinidae</taxon>
        <taxon>Glossina</taxon>
    </lineage>
</organism>
<reference evidence="2" key="2">
    <citation type="submission" date="2020-05" db="UniProtKB">
        <authorList>
            <consortium name="EnsemblMetazoa"/>
        </authorList>
    </citation>
    <scope>IDENTIFICATION</scope>
    <source>
        <strain evidence="2">IAEA</strain>
    </source>
</reference>
<keyword evidence="1" id="KW-0472">Membrane</keyword>
<dbReference type="Proteomes" id="UP000092460">
    <property type="component" value="Unassembled WGS sequence"/>
</dbReference>
<protein>
    <submittedName>
        <fullName evidence="2">Uncharacterized protein</fullName>
    </submittedName>
</protein>
<reference evidence="3" key="1">
    <citation type="submission" date="2015-01" db="EMBL/GenBank/DDBJ databases">
        <authorList>
            <person name="Aksoy S."/>
            <person name="Warren W."/>
            <person name="Wilson R.K."/>
        </authorList>
    </citation>
    <scope>NUCLEOTIDE SEQUENCE [LARGE SCALE GENOMIC DNA]</scope>
    <source>
        <strain evidence="3">IAEA</strain>
    </source>
</reference>
<keyword evidence="1" id="KW-0812">Transmembrane</keyword>
<accession>A0A1B0ALL7</accession>
<name>A0A1B0ALL7_9MUSC</name>
<dbReference type="AlphaFoldDB" id="A0A1B0ALL7"/>
<keyword evidence="3" id="KW-1185">Reference proteome</keyword>
<dbReference type="VEuPathDB" id="VectorBase:GPPI000906"/>
<evidence type="ECO:0000313" key="3">
    <source>
        <dbReference type="Proteomes" id="UP000092460"/>
    </source>
</evidence>
<keyword evidence="1" id="KW-1133">Transmembrane helix</keyword>
<dbReference type="EMBL" id="JXJN01000001">
    <property type="status" value="NOT_ANNOTATED_CDS"/>
    <property type="molecule type" value="Genomic_DNA"/>
</dbReference>
<evidence type="ECO:0000256" key="1">
    <source>
        <dbReference type="SAM" id="Phobius"/>
    </source>
</evidence>